<name>A0A9J5ZC47_SOLCO</name>
<organism evidence="1 2">
    <name type="scientific">Solanum commersonii</name>
    <name type="common">Commerson's wild potato</name>
    <name type="synonym">Commerson's nightshade</name>
    <dbReference type="NCBI Taxonomy" id="4109"/>
    <lineage>
        <taxon>Eukaryota</taxon>
        <taxon>Viridiplantae</taxon>
        <taxon>Streptophyta</taxon>
        <taxon>Embryophyta</taxon>
        <taxon>Tracheophyta</taxon>
        <taxon>Spermatophyta</taxon>
        <taxon>Magnoliopsida</taxon>
        <taxon>eudicotyledons</taxon>
        <taxon>Gunneridae</taxon>
        <taxon>Pentapetalae</taxon>
        <taxon>asterids</taxon>
        <taxon>lamiids</taxon>
        <taxon>Solanales</taxon>
        <taxon>Solanaceae</taxon>
        <taxon>Solanoideae</taxon>
        <taxon>Solaneae</taxon>
        <taxon>Solanum</taxon>
    </lineage>
</organism>
<proteinExistence type="predicted"/>
<dbReference type="OrthoDB" id="10431079at2759"/>
<evidence type="ECO:0000313" key="2">
    <source>
        <dbReference type="Proteomes" id="UP000824120"/>
    </source>
</evidence>
<sequence length="78" mass="8943">MFVVVGSIFMGFGGELEACPLHGLCSGVEEEGERLGWRCLELGAAGYLRLKPAHWWWRERREEAENERRFWVVSSGIC</sequence>
<protein>
    <submittedName>
        <fullName evidence="1">Uncharacterized protein</fullName>
    </submittedName>
</protein>
<accession>A0A9J5ZC47</accession>
<comment type="caution">
    <text evidence="1">The sequence shown here is derived from an EMBL/GenBank/DDBJ whole genome shotgun (WGS) entry which is preliminary data.</text>
</comment>
<dbReference type="AlphaFoldDB" id="A0A9J5ZC47"/>
<gene>
    <name evidence="1" type="ORF">H5410_019751</name>
</gene>
<dbReference type="Proteomes" id="UP000824120">
    <property type="component" value="Chromosome 4"/>
</dbReference>
<reference evidence="1 2" key="1">
    <citation type="submission" date="2020-09" db="EMBL/GenBank/DDBJ databases">
        <title>De no assembly of potato wild relative species, Solanum commersonii.</title>
        <authorList>
            <person name="Cho K."/>
        </authorList>
    </citation>
    <scope>NUCLEOTIDE SEQUENCE [LARGE SCALE GENOMIC DNA]</scope>
    <source>
        <strain evidence="1">LZ3.2</strain>
        <tissue evidence="1">Leaf</tissue>
    </source>
</reference>
<keyword evidence="2" id="KW-1185">Reference proteome</keyword>
<dbReference type="EMBL" id="JACXVP010000004">
    <property type="protein sequence ID" value="KAG5608470.1"/>
    <property type="molecule type" value="Genomic_DNA"/>
</dbReference>
<evidence type="ECO:0000313" key="1">
    <source>
        <dbReference type="EMBL" id="KAG5608470.1"/>
    </source>
</evidence>